<dbReference type="EMBL" id="KB008040">
    <property type="protein sequence ID" value="ELR14918.1"/>
    <property type="molecule type" value="Genomic_DNA"/>
</dbReference>
<dbReference type="InterPro" id="IPR039123">
    <property type="entry name" value="PPTC7"/>
</dbReference>
<keyword evidence="1" id="KW-0464">Manganese</keyword>
<comment type="catalytic activity">
    <reaction evidence="1">
        <text>O-phospho-L-threonyl-[protein] + H2O = L-threonyl-[protein] + phosphate</text>
        <dbReference type="Rhea" id="RHEA:47004"/>
        <dbReference type="Rhea" id="RHEA-COMP:11060"/>
        <dbReference type="Rhea" id="RHEA-COMP:11605"/>
        <dbReference type="ChEBI" id="CHEBI:15377"/>
        <dbReference type="ChEBI" id="CHEBI:30013"/>
        <dbReference type="ChEBI" id="CHEBI:43474"/>
        <dbReference type="ChEBI" id="CHEBI:61977"/>
        <dbReference type="EC" id="3.1.3.16"/>
    </reaction>
</comment>
<feature type="non-terminal residue" evidence="2">
    <location>
        <position position="1"/>
    </location>
</feature>
<dbReference type="KEGG" id="acan:ACA1_050990"/>
<evidence type="ECO:0000313" key="2">
    <source>
        <dbReference type="EMBL" id="ELR14918.1"/>
    </source>
</evidence>
<keyword evidence="1" id="KW-0378">Hydrolase</keyword>
<keyword evidence="1" id="KW-0460">Magnesium</keyword>
<dbReference type="RefSeq" id="XP_004336931.1">
    <property type="nucleotide sequence ID" value="XM_004336883.1"/>
</dbReference>
<evidence type="ECO:0000313" key="3">
    <source>
        <dbReference type="Proteomes" id="UP000011083"/>
    </source>
</evidence>
<organism evidence="2 3">
    <name type="scientific">Acanthamoeba castellanii (strain ATCC 30010 / Neff)</name>
    <dbReference type="NCBI Taxonomy" id="1257118"/>
    <lineage>
        <taxon>Eukaryota</taxon>
        <taxon>Amoebozoa</taxon>
        <taxon>Discosea</taxon>
        <taxon>Longamoebia</taxon>
        <taxon>Centramoebida</taxon>
        <taxon>Acanthamoebidae</taxon>
        <taxon>Acanthamoeba</taxon>
    </lineage>
</organism>
<dbReference type="GeneID" id="14915538"/>
<comment type="similarity">
    <text evidence="1">Belongs to the PP2C family.</text>
</comment>
<dbReference type="PANTHER" id="PTHR12320:SF1">
    <property type="entry name" value="PROTEIN PHOSPHATASE PTC7 HOMOLOG"/>
    <property type="match status" value="1"/>
</dbReference>
<keyword evidence="1" id="KW-0904">Protein phosphatase</keyword>
<dbReference type="PANTHER" id="PTHR12320">
    <property type="entry name" value="PROTEIN PHOSPHATASE 2C"/>
    <property type="match status" value="1"/>
</dbReference>
<dbReference type="GO" id="GO:0046872">
    <property type="term" value="F:metal ion binding"/>
    <property type="evidence" value="ECO:0007669"/>
    <property type="project" value="UniProtKB-UniRule"/>
</dbReference>
<dbReference type="GO" id="GO:0004722">
    <property type="term" value="F:protein serine/threonine phosphatase activity"/>
    <property type="evidence" value="ECO:0007669"/>
    <property type="project" value="UniProtKB-EC"/>
</dbReference>
<keyword evidence="1" id="KW-0479">Metal-binding</keyword>
<dbReference type="Gene3D" id="3.60.40.10">
    <property type="entry name" value="PPM-type phosphatase domain"/>
    <property type="match status" value="1"/>
</dbReference>
<dbReference type="Proteomes" id="UP000011083">
    <property type="component" value="Unassembled WGS sequence"/>
</dbReference>
<dbReference type="AlphaFoldDB" id="L8GQI4"/>
<accession>L8GQI4</accession>
<proteinExistence type="inferred from homology"/>
<dbReference type="OrthoDB" id="60843at2759"/>
<reference evidence="2 3" key="1">
    <citation type="journal article" date="2013" name="Genome Biol.">
        <title>Genome of Acanthamoeba castellanii highlights extensive lateral gene transfer and early evolution of tyrosine kinase signaling.</title>
        <authorList>
            <person name="Clarke M."/>
            <person name="Lohan A.J."/>
            <person name="Liu B."/>
            <person name="Lagkouvardos I."/>
            <person name="Roy S."/>
            <person name="Zafar N."/>
            <person name="Bertelli C."/>
            <person name="Schilde C."/>
            <person name="Kianianmomeni A."/>
            <person name="Burglin T.R."/>
            <person name="Frech C."/>
            <person name="Turcotte B."/>
            <person name="Kopec K.O."/>
            <person name="Synnott J.M."/>
            <person name="Choo C."/>
            <person name="Paponov I."/>
            <person name="Finkler A."/>
            <person name="Soon Heng Tan C."/>
            <person name="Hutchins A.P."/>
            <person name="Weinmeier T."/>
            <person name="Rattei T."/>
            <person name="Chu J.S."/>
            <person name="Gimenez G."/>
            <person name="Irimia M."/>
            <person name="Rigden D.J."/>
            <person name="Fitzpatrick D.A."/>
            <person name="Lorenzo-Morales J."/>
            <person name="Bateman A."/>
            <person name="Chiu C.H."/>
            <person name="Tang P."/>
            <person name="Hegemann P."/>
            <person name="Fromm H."/>
            <person name="Raoult D."/>
            <person name="Greub G."/>
            <person name="Miranda-Saavedra D."/>
            <person name="Chen N."/>
            <person name="Nash P."/>
            <person name="Ginger M.L."/>
            <person name="Horn M."/>
            <person name="Schaap P."/>
            <person name="Caler L."/>
            <person name="Loftus B."/>
        </authorList>
    </citation>
    <scope>NUCLEOTIDE SEQUENCE [LARGE SCALE GENOMIC DNA]</scope>
    <source>
        <strain evidence="2 3">Neff</strain>
    </source>
</reference>
<dbReference type="STRING" id="1257118.L8GQI4"/>
<dbReference type="SUPFAM" id="SSF81606">
    <property type="entry name" value="PP2C-like"/>
    <property type="match status" value="1"/>
</dbReference>
<dbReference type="InterPro" id="IPR036457">
    <property type="entry name" value="PPM-type-like_dom_sf"/>
</dbReference>
<dbReference type="EC" id="3.1.3.16" evidence="1"/>
<dbReference type="VEuPathDB" id="AmoebaDB:ACA1_050990"/>
<dbReference type="OMA" id="PERNGTC"/>
<sequence length="176" mass="19589">IEEKGTWLHTATMGDPCFMVIRNGKRFYRSTPSYAQFNEPNHFSGSVITFAMDPSIKHNSVKYGNPPHVLLKGDIIVVGTNGLFDNVWDDEIVEVVNRTIENTKVDEETAAAYPLEGMIDPEIIAEALVKQATANSTNLEKKSPFAEYAEKEGYIYIGGREDDVTAVVSYVVPQKN</sequence>
<gene>
    <name evidence="2" type="ORF">ACA1_050990</name>
</gene>
<name>L8GQI4_ACACF</name>
<protein>
    <recommendedName>
        <fullName evidence="1">Protein phosphatase</fullName>
        <ecNumber evidence="1">3.1.3.16</ecNumber>
    </recommendedName>
</protein>
<comment type="cofactor">
    <cofactor evidence="1">
        <name>Mg(2+)</name>
        <dbReference type="ChEBI" id="CHEBI:18420"/>
    </cofactor>
</comment>
<comment type="cofactor">
    <cofactor evidence="1">
        <name>Mn(2+)</name>
        <dbReference type="ChEBI" id="CHEBI:29035"/>
    </cofactor>
</comment>
<evidence type="ECO:0000256" key="1">
    <source>
        <dbReference type="RuleBase" id="RU366020"/>
    </source>
</evidence>
<comment type="catalytic activity">
    <reaction evidence="1">
        <text>O-phospho-L-seryl-[protein] + H2O = L-seryl-[protein] + phosphate</text>
        <dbReference type="Rhea" id="RHEA:20629"/>
        <dbReference type="Rhea" id="RHEA-COMP:9863"/>
        <dbReference type="Rhea" id="RHEA-COMP:11604"/>
        <dbReference type="ChEBI" id="CHEBI:15377"/>
        <dbReference type="ChEBI" id="CHEBI:29999"/>
        <dbReference type="ChEBI" id="CHEBI:43474"/>
        <dbReference type="ChEBI" id="CHEBI:83421"/>
        <dbReference type="EC" id="3.1.3.16"/>
    </reaction>
</comment>
<keyword evidence="3" id="KW-1185">Reference proteome</keyword>